<keyword evidence="3" id="KW-1185">Reference proteome</keyword>
<accession>A0A4Y2D0T3</accession>
<dbReference type="EMBL" id="BGPR01000274">
    <property type="protein sequence ID" value="GBM09716.1"/>
    <property type="molecule type" value="Genomic_DNA"/>
</dbReference>
<evidence type="ECO:0000313" key="2">
    <source>
        <dbReference type="EMBL" id="GBM09716.1"/>
    </source>
</evidence>
<gene>
    <name evidence="2" type="primary">Jrkl_1</name>
    <name evidence="2" type="ORF">AVEN_186419_1</name>
</gene>
<evidence type="ECO:0000313" key="3">
    <source>
        <dbReference type="Proteomes" id="UP000499080"/>
    </source>
</evidence>
<name>A0A4Y2D0T3_ARAVE</name>
<proteinExistence type="predicted"/>
<feature type="domain" description="DDE-1" evidence="1">
    <location>
        <begin position="3"/>
        <end position="68"/>
    </location>
</feature>
<organism evidence="2 3">
    <name type="scientific">Araneus ventricosus</name>
    <name type="common">Orbweaver spider</name>
    <name type="synonym">Epeira ventricosa</name>
    <dbReference type="NCBI Taxonomy" id="182803"/>
    <lineage>
        <taxon>Eukaryota</taxon>
        <taxon>Metazoa</taxon>
        <taxon>Ecdysozoa</taxon>
        <taxon>Arthropoda</taxon>
        <taxon>Chelicerata</taxon>
        <taxon>Arachnida</taxon>
        <taxon>Araneae</taxon>
        <taxon>Araneomorphae</taxon>
        <taxon>Entelegynae</taxon>
        <taxon>Araneoidea</taxon>
        <taxon>Araneidae</taxon>
        <taxon>Araneus</taxon>
    </lineage>
</organism>
<dbReference type="OrthoDB" id="125347at2759"/>
<protein>
    <submittedName>
        <fullName evidence="2">Jerky-like</fullName>
    </submittedName>
</protein>
<dbReference type="Pfam" id="PF03184">
    <property type="entry name" value="DDE_1"/>
    <property type="match status" value="1"/>
</dbReference>
<dbReference type="Proteomes" id="UP000499080">
    <property type="component" value="Unassembled WGS sequence"/>
</dbReference>
<dbReference type="InterPro" id="IPR004875">
    <property type="entry name" value="DDE_SF_endonuclease_dom"/>
</dbReference>
<sequence length="259" mass="29819">MYQGVIESMKRRYRKQFLSKLLFEGNDNEEETACSIVQFWKALTLKDCVCMITEAWESVPDHTLKRSWRKLVPYLENVDQSNDSVSVTVTELNGLLKQIPGSRNCEKDVSSWLDCDNDDAGFQLISDDEIIAQVRKLNRDDDNYESDEDEVIETSKISNSDAFECFAKGLMWLEQQTDSDSTELMLLKQLRDRAAKRQHSYGKPNFRLSQCKVVSFKIGAIFVSPAFTNPTLNPVFFKGFSTDEAVNLFVSFLLFFSRF</sequence>
<dbReference type="AlphaFoldDB" id="A0A4Y2D0T3"/>
<dbReference type="GO" id="GO:0003676">
    <property type="term" value="F:nucleic acid binding"/>
    <property type="evidence" value="ECO:0007669"/>
    <property type="project" value="InterPro"/>
</dbReference>
<comment type="caution">
    <text evidence="2">The sequence shown here is derived from an EMBL/GenBank/DDBJ whole genome shotgun (WGS) entry which is preliminary data.</text>
</comment>
<evidence type="ECO:0000259" key="1">
    <source>
        <dbReference type="Pfam" id="PF03184"/>
    </source>
</evidence>
<reference evidence="2 3" key="1">
    <citation type="journal article" date="2019" name="Sci. Rep.">
        <title>Orb-weaving spider Araneus ventricosus genome elucidates the spidroin gene catalogue.</title>
        <authorList>
            <person name="Kono N."/>
            <person name="Nakamura H."/>
            <person name="Ohtoshi R."/>
            <person name="Moran D.A.P."/>
            <person name="Shinohara A."/>
            <person name="Yoshida Y."/>
            <person name="Fujiwara M."/>
            <person name="Mori M."/>
            <person name="Tomita M."/>
            <person name="Arakawa K."/>
        </authorList>
    </citation>
    <scope>NUCLEOTIDE SEQUENCE [LARGE SCALE GENOMIC DNA]</scope>
</reference>